<dbReference type="AlphaFoldDB" id="A0A8H6T4V6"/>
<name>A0A8H6T4V6_9AGAR</name>
<dbReference type="Proteomes" id="UP000636479">
    <property type="component" value="Unassembled WGS sequence"/>
</dbReference>
<dbReference type="OrthoDB" id="5392716at2759"/>
<dbReference type="InterPro" id="IPR058913">
    <property type="entry name" value="Integrase_dom_put"/>
</dbReference>
<dbReference type="PANTHER" id="PTHR46177">
    <property type="entry name" value="INTEGRASE CATALYTIC DOMAIN-CONTAINING PROTEIN"/>
    <property type="match status" value="1"/>
</dbReference>
<comment type="caution">
    <text evidence="3">The sequence shown here is derived from an EMBL/GenBank/DDBJ whole genome shotgun (WGS) entry which is preliminary data.</text>
</comment>
<organism evidence="3 4">
    <name type="scientific">Mycena indigotica</name>
    <dbReference type="NCBI Taxonomy" id="2126181"/>
    <lineage>
        <taxon>Eukaryota</taxon>
        <taxon>Fungi</taxon>
        <taxon>Dikarya</taxon>
        <taxon>Basidiomycota</taxon>
        <taxon>Agaricomycotina</taxon>
        <taxon>Agaricomycetes</taxon>
        <taxon>Agaricomycetidae</taxon>
        <taxon>Agaricales</taxon>
        <taxon>Marasmiineae</taxon>
        <taxon>Mycenaceae</taxon>
        <taxon>Mycena</taxon>
    </lineage>
</organism>
<sequence>MSSDVDPGPSKFKGNQHRRGRLVDQHPELPRLIQKCIDEHVRQENIPDTLLKENGIKIGLRSVERIIQKHNLCTTRHSNLTDIEKVTAILSLVEDDPLGRWGGRRVKEKLALDTVHISLPQINDVQRTLNADAVSKRHPATRKVHKSGLFSSGPNEEWCIDGHEKIFESMGIGIYGIIDKYSRKELLLLAMRSVRRANIPPALYLRLVHELGGMPIQTTTDMGTETGILAALQTSLREQSFPELSLEVVPAHRSVKSVYNITRERNWRPLWEKELANVRYQYEAGKIEAGYHPADPIHQEVAVFVWGHLWVVGMSHTSRGDVYVAASVGLEGGPSHLE</sequence>
<evidence type="ECO:0000313" key="3">
    <source>
        <dbReference type="EMBL" id="KAF7310286.1"/>
    </source>
</evidence>
<evidence type="ECO:0000259" key="2">
    <source>
        <dbReference type="Pfam" id="PF24764"/>
    </source>
</evidence>
<protein>
    <recommendedName>
        <fullName evidence="2">Integrase core domain-containing protein</fullName>
    </recommendedName>
</protein>
<dbReference type="PANTHER" id="PTHR46177:SF1">
    <property type="entry name" value="INTEGRASE CATALYTIC DOMAIN-CONTAINING PROTEIN"/>
    <property type="match status" value="1"/>
</dbReference>
<dbReference type="Pfam" id="PF24764">
    <property type="entry name" value="rva_4"/>
    <property type="match status" value="1"/>
</dbReference>
<dbReference type="GeneID" id="59343367"/>
<dbReference type="RefSeq" id="XP_037223736.1">
    <property type="nucleotide sequence ID" value="XM_037360851.1"/>
</dbReference>
<reference evidence="3" key="1">
    <citation type="submission" date="2020-05" db="EMBL/GenBank/DDBJ databases">
        <title>Mycena genomes resolve the evolution of fungal bioluminescence.</title>
        <authorList>
            <person name="Tsai I.J."/>
        </authorList>
    </citation>
    <scope>NUCLEOTIDE SEQUENCE</scope>
    <source>
        <strain evidence="3">171206Taipei</strain>
    </source>
</reference>
<feature type="region of interest" description="Disordered" evidence="1">
    <location>
        <begin position="1"/>
        <end position="25"/>
    </location>
</feature>
<evidence type="ECO:0000313" key="4">
    <source>
        <dbReference type="Proteomes" id="UP000636479"/>
    </source>
</evidence>
<keyword evidence="4" id="KW-1185">Reference proteome</keyword>
<proteinExistence type="predicted"/>
<gene>
    <name evidence="3" type="ORF">MIND_00402600</name>
</gene>
<feature type="domain" description="Integrase core" evidence="2">
    <location>
        <begin position="153"/>
        <end position="279"/>
    </location>
</feature>
<evidence type="ECO:0000256" key="1">
    <source>
        <dbReference type="SAM" id="MobiDB-lite"/>
    </source>
</evidence>
<accession>A0A8H6T4V6</accession>
<dbReference type="EMBL" id="JACAZF010000003">
    <property type="protein sequence ID" value="KAF7310286.1"/>
    <property type="molecule type" value="Genomic_DNA"/>
</dbReference>